<evidence type="ECO:0000256" key="4">
    <source>
        <dbReference type="ARBA" id="ARBA00023143"/>
    </source>
</evidence>
<keyword evidence="9" id="KW-1185">Reference proteome</keyword>
<comment type="function">
    <text evidence="5">Required for morphogenesis and for the elongation of the flagellar filament by facilitating polymerization of the flagellin monomers at the tip of growing filament. Forms a capping structure, which prevents flagellin subunits (transported through the central channel of the flagellum) from leaking out without polymerization at the distal end.</text>
</comment>
<keyword evidence="5" id="KW-0964">Secreted</keyword>
<dbReference type="EMBL" id="JAQQLF010000007">
    <property type="protein sequence ID" value="MDC7716846.1"/>
    <property type="molecule type" value="Genomic_DNA"/>
</dbReference>
<keyword evidence="3" id="KW-0175">Coiled coil</keyword>
<comment type="similarity">
    <text evidence="1 5">Belongs to the FliD family.</text>
</comment>
<dbReference type="Proteomes" id="UP001219956">
    <property type="component" value="Unassembled WGS sequence"/>
</dbReference>
<keyword evidence="8" id="KW-0966">Cell projection</keyword>
<dbReference type="InterPro" id="IPR040026">
    <property type="entry name" value="FliD"/>
</dbReference>
<evidence type="ECO:0000259" key="6">
    <source>
        <dbReference type="Pfam" id="PF02465"/>
    </source>
</evidence>
<protein>
    <recommendedName>
        <fullName evidence="5">Flagellar hook-associated protein 2</fullName>
        <shortName evidence="5">HAP2</shortName>
    </recommendedName>
    <alternativeName>
        <fullName evidence="5">Flagellar cap protein</fullName>
    </alternativeName>
</protein>
<evidence type="ECO:0000256" key="1">
    <source>
        <dbReference type="ARBA" id="ARBA00009764"/>
    </source>
</evidence>
<name>A0ABT5IWC7_9NEIS</name>
<dbReference type="RefSeq" id="WP_272751229.1">
    <property type="nucleotide sequence ID" value="NZ_JAQQLF010000007.1"/>
</dbReference>
<keyword evidence="4 5" id="KW-0975">Bacterial flagellum</keyword>
<proteinExistence type="inferred from homology"/>
<evidence type="ECO:0000259" key="7">
    <source>
        <dbReference type="Pfam" id="PF07195"/>
    </source>
</evidence>
<keyword evidence="8" id="KW-0282">Flagellum</keyword>
<gene>
    <name evidence="8" type="primary">fliD</name>
    <name evidence="8" type="ORF">PQU95_06400</name>
</gene>
<comment type="caution">
    <text evidence="8">The sequence shown here is derived from an EMBL/GenBank/DDBJ whole genome shotgun (WGS) entry which is preliminary data.</text>
</comment>
<evidence type="ECO:0000256" key="3">
    <source>
        <dbReference type="ARBA" id="ARBA00023054"/>
    </source>
</evidence>
<dbReference type="PANTHER" id="PTHR30288">
    <property type="entry name" value="FLAGELLAR CAP/ASSEMBLY PROTEIN FLID"/>
    <property type="match status" value="1"/>
</dbReference>
<evidence type="ECO:0000256" key="2">
    <source>
        <dbReference type="ARBA" id="ARBA00011255"/>
    </source>
</evidence>
<accession>A0ABT5IWC7</accession>
<comment type="subcellular location">
    <subcellularLocation>
        <location evidence="5">Secreted</location>
    </subcellularLocation>
    <subcellularLocation>
        <location evidence="5">Bacterial flagellum</location>
    </subcellularLocation>
</comment>
<feature type="domain" description="Flagellar hook-associated protein 2 C-terminal" evidence="7">
    <location>
        <begin position="228"/>
        <end position="457"/>
    </location>
</feature>
<dbReference type="Pfam" id="PF02465">
    <property type="entry name" value="FliD_N"/>
    <property type="match status" value="1"/>
</dbReference>
<dbReference type="Pfam" id="PF07195">
    <property type="entry name" value="FliD_C"/>
    <property type="match status" value="1"/>
</dbReference>
<evidence type="ECO:0000256" key="5">
    <source>
        <dbReference type="RuleBase" id="RU362066"/>
    </source>
</evidence>
<evidence type="ECO:0000313" key="8">
    <source>
        <dbReference type="EMBL" id="MDC7716846.1"/>
    </source>
</evidence>
<keyword evidence="8" id="KW-0969">Cilium</keyword>
<comment type="subunit">
    <text evidence="2 5">Homopentamer.</text>
</comment>
<dbReference type="InterPro" id="IPR003481">
    <property type="entry name" value="FliD_N"/>
</dbReference>
<feature type="domain" description="Flagellar hook-associated protein 2 N-terminal" evidence="6">
    <location>
        <begin position="9"/>
        <end position="105"/>
    </location>
</feature>
<dbReference type="InterPro" id="IPR010809">
    <property type="entry name" value="FliD_C"/>
</dbReference>
<organism evidence="8 9">
    <name type="scientific">Vogesella aquatica</name>
    <dbReference type="NCBI Taxonomy" id="2984206"/>
    <lineage>
        <taxon>Bacteria</taxon>
        <taxon>Pseudomonadati</taxon>
        <taxon>Pseudomonadota</taxon>
        <taxon>Betaproteobacteria</taxon>
        <taxon>Neisseriales</taxon>
        <taxon>Chromobacteriaceae</taxon>
        <taxon>Vogesella</taxon>
    </lineage>
</organism>
<evidence type="ECO:0000313" key="9">
    <source>
        <dbReference type="Proteomes" id="UP001219956"/>
    </source>
</evidence>
<sequence length="467" mass="48261">MAAITTAGSNFDVQGLVSQLMSVEQAPLTSSKNRINTYNNQVSSLGKLKSALSDFQTSLRGLISGSSLNANKTDSSDASAVKANAGSTAASGTYVVNVSSLAAAQTLALTGYDGSSGKITSNTQSLGNATGGDLSIAFGSGTTLNVTIGANASLQSISDAINAKGGDVSASVVNSGTDGYKLALSSKKAGNDGAFSVTGGAALGVGFLDFDRSSSDAANLAKRTAAPSDAQFTVNGVAITASSNKITEALTGLELNLYKTGSATVTVTRDDDAVIKNVQSFVDGFNKIKSQIDGMYKQSSSQVTDANGKVVGTAVRLDSGARMIMQDLTAEMTVGLAGVSLESGLGYLSQAGISLQKDGNLKLDSEAFKKALNKDSTAVYKLFSNSNADGYADRLNGKLNKMLGPDGMVQVRTDSLNLQVTYEKQKQDQIQARLDMMQKRYLTQFSSLDAALAKMKNQSSYMASMLG</sequence>
<reference evidence="8 9" key="1">
    <citation type="submission" date="2023-01" db="EMBL/GenBank/DDBJ databases">
        <title>Novel species of the genus Vogesella isolated from rivers.</title>
        <authorList>
            <person name="Lu H."/>
        </authorList>
    </citation>
    <scope>NUCLEOTIDE SEQUENCE [LARGE SCALE GENOMIC DNA]</scope>
    <source>
        <strain evidence="8 9">DC21W</strain>
    </source>
</reference>
<dbReference type="PANTHER" id="PTHR30288:SF0">
    <property type="entry name" value="FLAGELLAR HOOK-ASSOCIATED PROTEIN 2"/>
    <property type="match status" value="1"/>
</dbReference>